<dbReference type="Gene3D" id="3.40.190.10">
    <property type="entry name" value="Periplasmic binding protein-like II"/>
    <property type="match status" value="2"/>
</dbReference>
<dbReference type="AlphaFoldDB" id="A0A5J6N6J8"/>
<dbReference type="InterPro" id="IPR050490">
    <property type="entry name" value="Bact_solute-bd_prot1"/>
</dbReference>
<dbReference type="KEGG" id="hadh:FRZ61_43140"/>
<feature type="chain" id="PRO_5023890275" evidence="5">
    <location>
        <begin position="28"/>
        <end position="482"/>
    </location>
</feature>
<evidence type="ECO:0000256" key="5">
    <source>
        <dbReference type="SAM" id="SignalP"/>
    </source>
</evidence>
<sequence length="482" mass="53600">MSLLKKLAWAGAFAGLALGAWSSGAAAQSADEIAAEAAKKYAGTEITVVWEAGLQSLDPLNFSGPLWEKLTGMKVKVIEVPTEEMFTKIMQEYRAGTGAYDALNVIPSWMPDLAKAGALEPLDSYVDKYKYRDELQEIAPTYRDNQMTVDGKIYGFPDDGDVFIMYYRKDVFADPQNQADFKAKFGYDLAPPTTWKQFDEIGQFLTDKFQPKMYGAAFFRQAPYAQLMFQERFRNEGGKFFDPNTMKATVNSDVGVKVLTDMRAENKFMPPGVETWGFVENLAAFMAGQTAMTISWPPYGRWAAGYGQDEKALNWVPKTQIAGKVGYALPPGGHPQLALGFALSVASTSKHKDAAYLFIQWLNSKAISTQRVQLPYTLRDPFRVSHYTDPTYLSRWPDAKDYLATLKLASETGLLDLSILQTDKYEEALRQGISALWGGEDPKAILDKIAAQWDAITEKVGVDKQKAAYQGWAAKSGAYPQM</sequence>
<accession>A0A5J6N6J8</accession>
<dbReference type="InterPro" id="IPR006059">
    <property type="entry name" value="SBP"/>
</dbReference>
<protein>
    <submittedName>
        <fullName evidence="6">ABC transporter substrate-binding protein</fullName>
    </submittedName>
</protein>
<dbReference type="EMBL" id="CP042582">
    <property type="protein sequence ID" value="QEX24373.1"/>
    <property type="molecule type" value="Genomic_DNA"/>
</dbReference>
<name>A0A5J6N6J8_9PROT</name>
<dbReference type="RefSeq" id="WP_151119660.1">
    <property type="nucleotide sequence ID" value="NZ_CP042582.1"/>
</dbReference>
<dbReference type="OrthoDB" id="9812682at2"/>
<evidence type="ECO:0000313" key="7">
    <source>
        <dbReference type="Proteomes" id="UP000325797"/>
    </source>
</evidence>
<keyword evidence="3" id="KW-0813">Transport</keyword>
<evidence type="ECO:0000256" key="1">
    <source>
        <dbReference type="ARBA" id="ARBA00004418"/>
    </source>
</evidence>
<evidence type="ECO:0000256" key="2">
    <source>
        <dbReference type="ARBA" id="ARBA00008520"/>
    </source>
</evidence>
<dbReference type="PANTHER" id="PTHR43649:SF34">
    <property type="entry name" value="ABC TRANSPORTER PERIPLASMIC-BINDING PROTEIN YCJN-RELATED"/>
    <property type="match status" value="1"/>
</dbReference>
<dbReference type="GO" id="GO:0042597">
    <property type="term" value="C:periplasmic space"/>
    <property type="evidence" value="ECO:0007669"/>
    <property type="project" value="UniProtKB-SubCell"/>
</dbReference>
<organism evidence="6 7">
    <name type="scientific">Hypericibacter adhaerens</name>
    <dbReference type="NCBI Taxonomy" id="2602016"/>
    <lineage>
        <taxon>Bacteria</taxon>
        <taxon>Pseudomonadati</taxon>
        <taxon>Pseudomonadota</taxon>
        <taxon>Alphaproteobacteria</taxon>
        <taxon>Rhodospirillales</taxon>
        <taxon>Dongiaceae</taxon>
        <taxon>Hypericibacter</taxon>
    </lineage>
</organism>
<evidence type="ECO:0000256" key="4">
    <source>
        <dbReference type="ARBA" id="ARBA00022729"/>
    </source>
</evidence>
<comment type="similarity">
    <text evidence="2">Belongs to the bacterial solute-binding protein 1 family.</text>
</comment>
<evidence type="ECO:0000313" key="6">
    <source>
        <dbReference type="EMBL" id="QEX24373.1"/>
    </source>
</evidence>
<proteinExistence type="inferred from homology"/>
<feature type="signal peptide" evidence="5">
    <location>
        <begin position="1"/>
        <end position="27"/>
    </location>
</feature>
<comment type="subcellular location">
    <subcellularLocation>
        <location evidence="1">Periplasm</location>
    </subcellularLocation>
</comment>
<dbReference type="Proteomes" id="UP000325797">
    <property type="component" value="Chromosome"/>
</dbReference>
<dbReference type="Pfam" id="PF01547">
    <property type="entry name" value="SBP_bac_1"/>
    <property type="match status" value="1"/>
</dbReference>
<dbReference type="PANTHER" id="PTHR43649">
    <property type="entry name" value="ARABINOSE-BINDING PROTEIN-RELATED"/>
    <property type="match status" value="1"/>
</dbReference>
<dbReference type="CDD" id="cd13585">
    <property type="entry name" value="PBP2_TMBP_like"/>
    <property type="match status" value="1"/>
</dbReference>
<gene>
    <name evidence="6" type="ORF">FRZ61_43140</name>
</gene>
<keyword evidence="7" id="KW-1185">Reference proteome</keyword>
<dbReference type="SUPFAM" id="SSF53850">
    <property type="entry name" value="Periplasmic binding protein-like II"/>
    <property type="match status" value="1"/>
</dbReference>
<evidence type="ECO:0000256" key="3">
    <source>
        <dbReference type="ARBA" id="ARBA00022448"/>
    </source>
</evidence>
<keyword evidence="4 5" id="KW-0732">Signal</keyword>
<reference evidence="6 7" key="1">
    <citation type="submission" date="2019-08" db="EMBL/GenBank/DDBJ databases">
        <title>Hyperibacter terrae gen. nov., sp. nov. and Hyperibacter viscosus sp. nov., two new members in the family Rhodospirillaceae isolated from the rhizosphere of Hypericum perforatum.</title>
        <authorList>
            <person name="Noviana Z."/>
        </authorList>
    </citation>
    <scope>NUCLEOTIDE SEQUENCE [LARGE SCALE GENOMIC DNA]</scope>
    <source>
        <strain evidence="6 7">R5959</strain>
    </source>
</reference>